<protein>
    <submittedName>
        <fullName evidence="2">Uncharacterized protein</fullName>
    </submittedName>
</protein>
<reference evidence="2 3" key="1">
    <citation type="journal article" date="2019" name="Sci. Rep.">
        <title>Orb-weaving spider Araneus ventricosus genome elucidates the spidroin gene catalogue.</title>
        <authorList>
            <person name="Kono N."/>
            <person name="Nakamura H."/>
            <person name="Ohtoshi R."/>
            <person name="Moran D.A.P."/>
            <person name="Shinohara A."/>
            <person name="Yoshida Y."/>
            <person name="Fujiwara M."/>
            <person name="Mori M."/>
            <person name="Tomita M."/>
            <person name="Arakawa K."/>
        </authorList>
    </citation>
    <scope>NUCLEOTIDE SEQUENCE [LARGE SCALE GENOMIC DNA]</scope>
</reference>
<evidence type="ECO:0000313" key="3">
    <source>
        <dbReference type="Proteomes" id="UP000499080"/>
    </source>
</evidence>
<gene>
    <name evidence="2" type="ORF">AVEN_113874_1</name>
</gene>
<proteinExistence type="predicted"/>
<dbReference type="EMBL" id="BGPR01012375">
    <property type="protein sequence ID" value="GBN55761.1"/>
    <property type="molecule type" value="Genomic_DNA"/>
</dbReference>
<dbReference type="AlphaFoldDB" id="A0A4Y2PWX9"/>
<accession>A0A4Y2PWX9</accession>
<name>A0A4Y2PWX9_ARAVE</name>
<evidence type="ECO:0000256" key="1">
    <source>
        <dbReference type="SAM" id="MobiDB-lite"/>
    </source>
</evidence>
<keyword evidence="3" id="KW-1185">Reference proteome</keyword>
<evidence type="ECO:0000313" key="2">
    <source>
        <dbReference type="EMBL" id="GBN55761.1"/>
    </source>
</evidence>
<organism evidence="2 3">
    <name type="scientific">Araneus ventricosus</name>
    <name type="common">Orbweaver spider</name>
    <name type="synonym">Epeira ventricosa</name>
    <dbReference type="NCBI Taxonomy" id="182803"/>
    <lineage>
        <taxon>Eukaryota</taxon>
        <taxon>Metazoa</taxon>
        <taxon>Ecdysozoa</taxon>
        <taxon>Arthropoda</taxon>
        <taxon>Chelicerata</taxon>
        <taxon>Arachnida</taxon>
        <taxon>Araneae</taxon>
        <taxon>Araneomorphae</taxon>
        <taxon>Entelegynae</taxon>
        <taxon>Araneoidea</taxon>
        <taxon>Araneidae</taxon>
        <taxon>Araneus</taxon>
    </lineage>
</organism>
<sequence>MAEPNTAARRGGCGWPSLQARRRRVGEDGEDTRTRRANLRYERGAGIVNSSPVVIARFACWSAHAG</sequence>
<dbReference type="Proteomes" id="UP000499080">
    <property type="component" value="Unassembled WGS sequence"/>
</dbReference>
<feature type="region of interest" description="Disordered" evidence="1">
    <location>
        <begin position="1"/>
        <end position="33"/>
    </location>
</feature>
<comment type="caution">
    <text evidence="2">The sequence shown here is derived from an EMBL/GenBank/DDBJ whole genome shotgun (WGS) entry which is preliminary data.</text>
</comment>